<dbReference type="Proteomes" id="UP000324800">
    <property type="component" value="Unassembled WGS sequence"/>
</dbReference>
<feature type="compositionally biased region" description="Low complexity" evidence="11">
    <location>
        <begin position="329"/>
        <end position="351"/>
    </location>
</feature>
<feature type="binding site" evidence="10">
    <location>
        <position position="29"/>
    </location>
    <ligand>
        <name>ATP</name>
        <dbReference type="ChEBI" id="CHEBI:30616"/>
    </ligand>
</feature>
<dbReference type="SMART" id="SM00220">
    <property type="entry name" value="S_TKc"/>
    <property type="match status" value="1"/>
</dbReference>
<comment type="caution">
    <text evidence="13">The sequence shown here is derived from an EMBL/GenBank/DDBJ whole genome shotgun (WGS) entry which is preliminary data.</text>
</comment>
<evidence type="ECO:0000313" key="13">
    <source>
        <dbReference type="EMBL" id="KAA6398439.1"/>
    </source>
</evidence>
<evidence type="ECO:0000256" key="1">
    <source>
        <dbReference type="ARBA" id="ARBA00008874"/>
    </source>
</evidence>
<evidence type="ECO:0000313" key="14">
    <source>
        <dbReference type="Proteomes" id="UP000324800"/>
    </source>
</evidence>
<comment type="similarity">
    <text evidence="1">Belongs to the protein kinase superfamily. STE Ser/Thr protein kinase family. STE20 subfamily.</text>
</comment>
<evidence type="ECO:0000256" key="10">
    <source>
        <dbReference type="PROSITE-ProRule" id="PRU10141"/>
    </source>
</evidence>
<protein>
    <recommendedName>
        <fullName evidence="2">non-specific serine/threonine protein kinase</fullName>
        <ecNumber evidence="2">2.7.11.1</ecNumber>
    </recommendedName>
</protein>
<dbReference type="SUPFAM" id="SSF48371">
    <property type="entry name" value="ARM repeat"/>
    <property type="match status" value="1"/>
</dbReference>
<dbReference type="InterPro" id="IPR000719">
    <property type="entry name" value="Prot_kinase_dom"/>
</dbReference>
<reference evidence="13 14" key="1">
    <citation type="submission" date="2019-03" db="EMBL/GenBank/DDBJ databases">
        <title>Single cell metagenomics reveals metabolic interactions within the superorganism composed of flagellate Streblomastix strix and complex community of Bacteroidetes bacteria on its surface.</title>
        <authorList>
            <person name="Treitli S.C."/>
            <person name="Kolisko M."/>
            <person name="Husnik F."/>
            <person name="Keeling P."/>
            <person name="Hampl V."/>
        </authorList>
    </citation>
    <scope>NUCLEOTIDE SEQUENCE [LARGE SCALE GENOMIC DNA]</scope>
    <source>
        <strain evidence="13">ST1C</strain>
    </source>
</reference>
<accession>A0A5J4WW41</accession>
<dbReference type="EMBL" id="SNRW01000955">
    <property type="protein sequence ID" value="KAA6398439.1"/>
    <property type="molecule type" value="Genomic_DNA"/>
</dbReference>
<dbReference type="PROSITE" id="PS00108">
    <property type="entry name" value="PROTEIN_KINASE_ST"/>
    <property type="match status" value="1"/>
</dbReference>
<evidence type="ECO:0000256" key="3">
    <source>
        <dbReference type="ARBA" id="ARBA00022527"/>
    </source>
</evidence>
<keyword evidence="3" id="KW-0723">Serine/threonine-protein kinase</keyword>
<dbReference type="PROSITE" id="PS00107">
    <property type="entry name" value="PROTEIN_KINASE_ATP"/>
    <property type="match status" value="1"/>
</dbReference>
<evidence type="ECO:0000256" key="2">
    <source>
        <dbReference type="ARBA" id="ARBA00012513"/>
    </source>
</evidence>
<dbReference type="Gene3D" id="1.10.510.10">
    <property type="entry name" value="Transferase(Phosphotransferase) domain 1"/>
    <property type="match status" value="1"/>
</dbReference>
<dbReference type="InterPro" id="IPR011009">
    <property type="entry name" value="Kinase-like_dom_sf"/>
</dbReference>
<gene>
    <name evidence="13" type="ORF">EZS28_006036</name>
</gene>
<evidence type="ECO:0000256" key="11">
    <source>
        <dbReference type="SAM" id="MobiDB-lite"/>
    </source>
</evidence>
<feature type="region of interest" description="Disordered" evidence="11">
    <location>
        <begin position="416"/>
        <end position="457"/>
    </location>
</feature>
<evidence type="ECO:0000256" key="7">
    <source>
        <dbReference type="ARBA" id="ARBA00022840"/>
    </source>
</evidence>
<dbReference type="InterPro" id="IPR016024">
    <property type="entry name" value="ARM-type_fold"/>
</dbReference>
<sequence length="1026" mass="116292">MQTLKKLGEGGFGSVVLAFSEELGIVAAKLIKDDKFDVKEFDVGKQLALVEQNPFTLKYLLKDSNFGYSMIVMEYSNMGSLDSLTQAEKEVPITLIRPIMKQFLQGLVVLHENNIIHRDIKGANILLHSPEGSGRVHVLIADLGIIKVVKNIDEEIKMTRIGTRPYEAPELRIGNARSDGRHPFQVQGCSSVDDFLRKKKLIRPQSFKNDILWNLISNMLQFDKNKRLTSIQALNHEFFVGDQAINETTKLAQQLASKALIEKRKRKDKLVDYDIDALYTVPLTEYEDFTKQKLQDSIDEINKLKRNIVQVPGSQIPSVGGSKSQSPTPGSEPRISIGSSIGSDSEPSSIEQSTPNLTIIDTNSQSKLKVGPISRMKENSSYPITQPENSSPFNSQIQKSTLTPPVYQVTNRITRKTSTSPQITQPPIKRTPSPIIQHSRSPPFNQGRQVPRLSTSPEASTNQVISLQQLLRIKQVPDVLDKFILIIIDGLNKAQITSSFIISSPESPLQQLLKPIPHPQLAEFERQGVIKHIIESVIMVEYIDEQNKQKAWEVLDYLYPEGIQLPPSLKAKVIAYYNSRAKGDDKYKSIKALIYLSQLALCQENYPEISSNDVVETALGYINGGTVEQRSIDYDKVKYVLQLLIHLFLFSSKQVQTKIQTSVTKQILNKLRSGAEFQQYIDEIKQLLSSFSDPQTMKEAVKIGRFAENMTKEGHNDLIRAGLPNKLNELAQKGIQVDDGEGIMHIIGEIVKSLVKDNQEAGQIFVNDSNFVEEQIRLLTTAPLTRIKERFLSSLYYLSQNCAPLQQKRMYDKGIVQSMMKIVVSQDQDVQWRSIWIIYYIIKAGTDGVKQGAQHPYKQQLTADKTIDKLIQMFNDDDIESIHLQIALILAILFKATKLPSEISLKVIQSLKGYMKTYFFELAVLAECPDNHTDILIDDFEKYLTVKVFQTEDYLDFVLNMLKYGNQWNQYLIASAVKEKVEKIANVDYVNEITQKYGWEQKRSDQLKEKANLARTMIQKVQGEKK</sequence>
<dbReference type="InterPro" id="IPR011989">
    <property type="entry name" value="ARM-like"/>
</dbReference>
<evidence type="ECO:0000259" key="12">
    <source>
        <dbReference type="PROSITE" id="PS50011"/>
    </source>
</evidence>
<evidence type="ECO:0000256" key="6">
    <source>
        <dbReference type="ARBA" id="ARBA00022777"/>
    </source>
</evidence>
<organism evidence="13 14">
    <name type="scientific">Streblomastix strix</name>
    <dbReference type="NCBI Taxonomy" id="222440"/>
    <lineage>
        <taxon>Eukaryota</taxon>
        <taxon>Metamonada</taxon>
        <taxon>Preaxostyla</taxon>
        <taxon>Oxymonadida</taxon>
        <taxon>Streblomastigidae</taxon>
        <taxon>Streblomastix</taxon>
    </lineage>
</organism>
<feature type="compositionally biased region" description="Polar residues" evidence="11">
    <location>
        <begin position="352"/>
        <end position="363"/>
    </location>
</feature>
<evidence type="ECO:0000256" key="5">
    <source>
        <dbReference type="ARBA" id="ARBA00022741"/>
    </source>
</evidence>
<comment type="catalytic activity">
    <reaction evidence="8">
        <text>L-threonyl-[protein] + ATP = O-phospho-L-threonyl-[protein] + ADP + H(+)</text>
        <dbReference type="Rhea" id="RHEA:46608"/>
        <dbReference type="Rhea" id="RHEA-COMP:11060"/>
        <dbReference type="Rhea" id="RHEA-COMP:11605"/>
        <dbReference type="ChEBI" id="CHEBI:15378"/>
        <dbReference type="ChEBI" id="CHEBI:30013"/>
        <dbReference type="ChEBI" id="CHEBI:30616"/>
        <dbReference type="ChEBI" id="CHEBI:61977"/>
        <dbReference type="ChEBI" id="CHEBI:456216"/>
        <dbReference type="EC" id="2.7.11.1"/>
    </reaction>
</comment>
<dbReference type="PANTHER" id="PTHR48012:SF10">
    <property type="entry name" value="FI20177P1"/>
    <property type="match status" value="1"/>
</dbReference>
<evidence type="ECO:0000256" key="9">
    <source>
        <dbReference type="ARBA" id="ARBA00048679"/>
    </source>
</evidence>
<dbReference type="GO" id="GO:0004674">
    <property type="term" value="F:protein serine/threonine kinase activity"/>
    <property type="evidence" value="ECO:0007669"/>
    <property type="project" value="UniProtKB-KW"/>
</dbReference>
<feature type="domain" description="Protein kinase" evidence="12">
    <location>
        <begin position="1"/>
        <end position="239"/>
    </location>
</feature>
<dbReference type="Gene3D" id="1.25.10.10">
    <property type="entry name" value="Leucine-rich Repeat Variant"/>
    <property type="match status" value="1"/>
</dbReference>
<dbReference type="GO" id="GO:0005524">
    <property type="term" value="F:ATP binding"/>
    <property type="evidence" value="ECO:0007669"/>
    <property type="project" value="UniProtKB-UniRule"/>
</dbReference>
<keyword evidence="4" id="KW-0808">Transferase</keyword>
<comment type="catalytic activity">
    <reaction evidence="9">
        <text>L-seryl-[protein] + ATP = O-phospho-L-seryl-[protein] + ADP + H(+)</text>
        <dbReference type="Rhea" id="RHEA:17989"/>
        <dbReference type="Rhea" id="RHEA-COMP:9863"/>
        <dbReference type="Rhea" id="RHEA-COMP:11604"/>
        <dbReference type="ChEBI" id="CHEBI:15378"/>
        <dbReference type="ChEBI" id="CHEBI:29999"/>
        <dbReference type="ChEBI" id="CHEBI:30616"/>
        <dbReference type="ChEBI" id="CHEBI:83421"/>
        <dbReference type="ChEBI" id="CHEBI:456216"/>
        <dbReference type="EC" id="2.7.11.1"/>
    </reaction>
</comment>
<dbReference type="InterPro" id="IPR017441">
    <property type="entry name" value="Protein_kinase_ATP_BS"/>
</dbReference>
<dbReference type="EC" id="2.7.11.1" evidence="2"/>
<feature type="compositionally biased region" description="Polar residues" evidence="11">
    <location>
        <begin position="434"/>
        <end position="457"/>
    </location>
</feature>
<dbReference type="PROSITE" id="PS50011">
    <property type="entry name" value="PROTEIN_KINASE_DOM"/>
    <property type="match status" value="1"/>
</dbReference>
<keyword evidence="5 10" id="KW-0547">Nucleotide-binding</keyword>
<dbReference type="SUPFAM" id="SSF56112">
    <property type="entry name" value="Protein kinase-like (PK-like)"/>
    <property type="match status" value="1"/>
</dbReference>
<dbReference type="InterPro" id="IPR050629">
    <property type="entry name" value="STE20/SPS1-PAK"/>
</dbReference>
<dbReference type="InterPro" id="IPR008271">
    <property type="entry name" value="Ser/Thr_kinase_AS"/>
</dbReference>
<evidence type="ECO:0000256" key="4">
    <source>
        <dbReference type="ARBA" id="ARBA00022679"/>
    </source>
</evidence>
<feature type="region of interest" description="Disordered" evidence="11">
    <location>
        <begin position="312"/>
        <end position="363"/>
    </location>
</feature>
<feature type="compositionally biased region" description="Polar residues" evidence="11">
    <location>
        <begin position="416"/>
        <end position="425"/>
    </location>
</feature>
<dbReference type="PANTHER" id="PTHR48012">
    <property type="entry name" value="STERILE20-LIKE KINASE, ISOFORM B-RELATED"/>
    <property type="match status" value="1"/>
</dbReference>
<dbReference type="Pfam" id="PF00069">
    <property type="entry name" value="Pkinase"/>
    <property type="match status" value="1"/>
</dbReference>
<name>A0A5J4WW41_9EUKA</name>
<proteinExistence type="inferred from homology"/>
<feature type="compositionally biased region" description="Polar residues" evidence="11">
    <location>
        <begin position="312"/>
        <end position="328"/>
    </location>
</feature>
<dbReference type="GO" id="GO:0005737">
    <property type="term" value="C:cytoplasm"/>
    <property type="evidence" value="ECO:0007669"/>
    <property type="project" value="TreeGrafter"/>
</dbReference>
<dbReference type="AlphaFoldDB" id="A0A5J4WW41"/>
<keyword evidence="7 10" id="KW-0067">ATP-binding</keyword>
<keyword evidence="6" id="KW-0418">Kinase</keyword>
<evidence type="ECO:0000256" key="8">
    <source>
        <dbReference type="ARBA" id="ARBA00047899"/>
    </source>
</evidence>